<accession>A0A1F6TBU5</accession>
<protein>
    <recommendedName>
        <fullName evidence="12">Methylenetetrahydrofolate reductase</fullName>
        <ecNumber evidence="12">1.5.1.54</ecNumber>
    </recommendedName>
</protein>
<dbReference type="GO" id="GO:0005829">
    <property type="term" value="C:cytosol"/>
    <property type="evidence" value="ECO:0007669"/>
    <property type="project" value="InterPro"/>
</dbReference>
<dbReference type="Gene3D" id="3.20.20.220">
    <property type="match status" value="1"/>
</dbReference>
<gene>
    <name evidence="13" type="ORF">A2V92_03285</name>
</gene>
<evidence type="ECO:0000256" key="5">
    <source>
        <dbReference type="ARBA" id="ARBA00022630"/>
    </source>
</evidence>
<evidence type="ECO:0000256" key="1">
    <source>
        <dbReference type="ARBA" id="ARBA00001974"/>
    </source>
</evidence>
<dbReference type="EC" id="1.5.1.54" evidence="12"/>
<keyword evidence="6 12" id="KW-0274">FAD</keyword>
<reference evidence="13 14" key="1">
    <citation type="journal article" date="2016" name="Nat. Commun.">
        <title>Thousands of microbial genomes shed light on interconnected biogeochemical processes in an aquifer system.</title>
        <authorList>
            <person name="Anantharaman K."/>
            <person name="Brown C.T."/>
            <person name="Hug L.A."/>
            <person name="Sharon I."/>
            <person name="Castelle C.J."/>
            <person name="Probst A.J."/>
            <person name="Thomas B.C."/>
            <person name="Singh A."/>
            <person name="Wilkins M.J."/>
            <person name="Karaoz U."/>
            <person name="Brodie E.L."/>
            <person name="Williams K.H."/>
            <person name="Hubbard S.S."/>
            <person name="Banfield J.F."/>
        </authorList>
    </citation>
    <scope>NUCLEOTIDE SEQUENCE [LARGE SCALE GENOMIC DNA]</scope>
</reference>
<dbReference type="GO" id="GO:0106312">
    <property type="term" value="F:methylenetetrahydrofolate reductase (NADH) activity"/>
    <property type="evidence" value="ECO:0007669"/>
    <property type="project" value="UniProtKB-EC"/>
</dbReference>
<keyword evidence="8" id="KW-0520">NAD</keyword>
<dbReference type="GO" id="GO:0071949">
    <property type="term" value="F:FAD binding"/>
    <property type="evidence" value="ECO:0007669"/>
    <property type="project" value="TreeGrafter"/>
</dbReference>
<evidence type="ECO:0000256" key="11">
    <source>
        <dbReference type="ARBA" id="ARBA00048628"/>
    </source>
</evidence>
<evidence type="ECO:0000256" key="9">
    <source>
        <dbReference type="ARBA" id="ARBA00023167"/>
    </source>
</evidence>
<dbReference type="GO" id="GO:0009086">
    <property type="term" value="P:methionine biosynthetic process"/>
    <property type="evidence" value="ECO:0007669"/>
    <property type="project" value="UniProtKB-KW"/>
</dbReference>
<dbReference type="PANTHER" id="PTHR45754:SF3">
    <property type="entry name" value="METHYLENETETRAHYDROFOLATE REDUCTASE (NADPH)"/>
    <property type="match status" value="1"/>
</dbReference>
<comment type="catalytic activity">
    <reaction evidence="11">
        <text>(6S)-5-methyl-5,6,7,8-tetrahydrofolate + NAD(+) = (6R)-5,10-methylene-5,6,7,8-tetrahydrofolate + NADH + H(+)</text>
        <dbReference type="Rhea" id="RHEA:19821"/>
        <dbReference type="ChEBI" id="CHEBI:15378"/>
        <dbReference type="ChEBI" id="CHEBI:15636"/>
        <dbReference type="ChEBI" id="CHEBI:18608"/>
        <dbReference type="ChEBI" id="CHEBI:57540"/>
        <dbReference type="ChEBI" id="CHEBI:57945"/>
        <dbReference type="EC" id="1.5.1.54"/>
    </reaction>
    <physiologicalReaction direction="right-to-left" evidence="11">
        <dbReference type="Rhea" id="RHEA:19823"/>
    </physiologicalReaction>
</comment>
<keyword evidence="5 12" id="KW-0285">Flavoprotein</keyword>
<evidence type="ECO:0000256" key="3">
    <source>
        <dbReference type="ARBA" id="ARBA00006743"/>
    </source>
</evidence>
<sequence>MQTQKKFPRAFSFEFFPPKDDDGRAGLRDAINQLAPLKPKFFSVTFGAGGGIRAGTYETVKEIQARGLTAAPHITCTGTTRADVKQLLRSYRELGIGRIVALRGDRPKDAPAAGDFSHANELVAFIRAETGRHFHIEVAAYPEIHPEAPSAATDLENFARKVRAGADSAITQYFYNPDAYRRFVDDCEALGLDIPIVPGIMPITNYKQLARFSDGCGAEIPRWVRKRLEGYGDDLDALRAFGLDVTTALCEKLLAAGAPGLHFYTLNRAGAARALWERLGL</sequence>
<dbReference type="AlphaFoldDB" id="A0A1F6TBU5"/>
<organism evidence="13 14">
    <name type="scientific">Candidatus Muproteobacteria bacterium RBG_16_65_31</name>
    <dbReference type="NCBI Taxonomy" id="1817759"/>
    <lineage>
        <taxon>Bacteria</taxon>
        <taxon>Pseudomonadati</taxon>
        <taxon>Pseudomonadota</taxon>
        <taxon>Candidatus Muproteobacteria</taxon>
    </lineage>
</organism>
<evidence type="ECO:0000313" key="14">
    <source>
        <dbReference type="Proteomes" id="UP000179344"/>
    </source>
</evidence>
<comment type="cofactor">
    <cofactor evidence="1 12">
        <name>FAD</name>
        <dbReference type="ChEBI" id="CHEBI:57692"/>
    </cofactor>
</comment>
<comment type="pathway">
    <text evidence="2 12">One-carbon metabolism; tetrahydrofolate interconversion.</text>
</comment>
<evidence type="ECO:0000256" key="6">
    <source>
        <dbReference type="ARBA" id="ARBA00022827"/>
    </source>
</evidence>
<keyword evidence="4" id="KW-0028">Amino-acid biosynthesis</keyword>
<evidence type="ECO:0000256" key="8">
    <source>
        <dbReference type="ARBA" id="ARBA00023027"/>
    </source>
</evidence>
<evidence type="ECO:0000256" key="12">
    <source>
        <dbReference type="RuleBase" id="RU003862"/>
    </source>
</evidence>
<dbReference type="InterPro" id="IPR029041">
    <property type="entry name" value="FAD-linked_oxidoreductase-like"/>
</dbReference>
<proteinExistence type="inferred from homology"/>
<evidence type="ECO:0000256" key="2">
    <source>
        <dbReference type="ARBA" id="ARBA00004777"/>
    </source>
</evidence>
<comment type="caution">
    <text evidence="13">The sequence shown here is derived from an EMBL/GenBank/DDBJ whole genome shotgun (WGS) entry which is preliminary data.</text>
</comment>
<dbReference type="InterPro" id="IPR003171">
    <property type="entry name" value="Mehydrof_redctse-like"/>
</dbReference>
<dbReference type="CDD" id="cd00537">
    <property type="entry name" value="MTHFR"/>
    <property type="match status" value="1"/>
</dbReference>
<keyword evidence="9" id="KW-0486">Methionine biosynthesis</keyword>
<dbReference type="GO" id="GO:0035999">
    <property type="term" value="P:tetrahydrofolate interconversion"/>
    <property type="evidence" value="ECO:0007669"/>
    <property type="project" value="UniProtKB-UniPathway"/>
</dbReference>
<comment type="pathway">
    <text evidence="10">Amino-acid biosynthesis; L-methionine biosynthesis via de novo pathway.</text>
</comment>
<dbReference type="SUPFAM" id="SSF51730">
    <property type="entry name" value="FAD-linked oxidoreductase"/>
    <property type="match status" value="1"/>
</dbReference>
<dbReference type="Proteomes" id="UP000179344">
    <property type="component" value="Unassembled WGS sequence"/>
</dbReference>
<evidence type="ECO:0000256" key="4">
    <source>
        <dbReference type="ARBA" id="ARBA00022605"/>
    </source>
</evidence>
<dbReference type="InterPro" id="IPR004620">
    <property type="entry name" value="MTHF_reductase_bac"/>
</dbReference>
<dbReference type="NCBIfam" id="TIGR00676">
    <property type="entry name" value="fadh2"/>
    <property type="match status" value="1"/>
</dbReference>
<evidence type="ECO:0000313" key="13">
    <source>
        <dbReference type="EMBL" id="OGI42549.1"/>
    </source>
</evidence>
<evidence type="ECO:0000256" key="7">
    <source>
        <dbReference type="ARBA" id="ARBA00023002"/>
    </source>
</evidence>
<keyword evidence="7 12" id="KW-0560">Oxidoreductase</keyword>
<dbReference type="Pfam" id="PF02219">
    <property type="entry name" value="MTHFR"/>
    <property type="match status" value="1"/>
</dbReference>
<name>A0A1F6TBU5_9PROT</name>
<evidence type="ECO:0000256" key="10">
    <source>
        <dbReference type="ARBA" id="ARBA00034478"/>
    </source>
</evidence>
<dbReference type="PANTHER" id="PTHR45754">
    <property type="entry name" value="METHYLENETETRAHYDROFOLATE REDUCTASE"/>
    <property type="match status" value="1"/>
</dbReference>
<dbReference type="UniPathway" id="UPA00193"/>
<dbReference type="EMBL" id="MFST01000147">
    <property type="protein sequence ID" value="OGI42549.1"/>
    <property type="molecule type" value="Genomic_DNA"/>
</dbReference>
<comment type="similarity">
    <text evidence="3 12">Belongs to the methylenetetrahydrofolate reductase family.</text>
</comment>